<evidence type="ECO:0000313" key="2">
    <source>
        <dbReference type="Proteomes" id="UP000579647"/>
    </source>
</evidence>
<dbReference type="InterPro" id="IPR024072">
    <property type="entry name" value="DHFR-like_dom_sf"/>
</dbReference>
<dbReference type="RefSeq" id="WP_184365413.1">
    <property type="nucleotide sequence ID" value="NZ_BAAAKM010000021.1"/>
</dbReference>
<dbReference type="PANTHER" id="PTHR38011">
    <property type="entry name" value="DIHYDROFOLATE REDUCTASE FAMILY PROTEIN (AFU_ORTHOLOGUE AFUA_8G06820)"/>
    <property type="match status" value="1"/>
</dbReference>
<sequence>MRTLTYFVAASLDGYVCAPDGSFGFFPLGDPAEGLGETGEFHVNEYPELLPAPARQALGVDVPNKHFDTMLQGRGSYQVGLDEGMTSPYGHMREYVFSRTLPTDVDPNVTVVAADPLKIVRELKREDGELGICLVGGPSIAGLLLPEIDELMIKRYPVVAGHGKPFFEGAAFDPAEFERVESHVFEKGADYTLFRRRAAVAT</sequence>
<name>A0A840W4B3_9ACTN</name>
<comment type="caution">
    <text evidence="1">The sequence shown here is derived from an EMBL/GenBank/DDBJ whole genome shotgun (WGS) entry which is preliminary data.</text>
</comment>
<organism evidence="1 2">
    <name type="scientific">Nocardiopsis metallicus</name>
    <dbReference type="NCBI Taxonomy" id="179819"/>
    <lineage>
        <taxon>Bacteria</taxon>
        <taxon>Bacillati</taxon>
        <taxon>Actinomycetota</taxon>
        <taxon>Actinomycetes</taxon>
        <taxon>Streptosporangiales</taxon>
        <taxon>Nocardiopsidaceae</taxon>
        <taxon>Nocardiopsis</taxon>
    </lineage>
</organism>
<dbReference type="EMBL" id="JACHDO010000001">
    <property type="protein sequence ID" value="MBB5491800.1"/>
    <property type="molecule type" value="Genomic_DNA"/>
</dbReference>
<keyword evidence="2" id="KW-1185">Reference proteome</keyword>
<proteinExistence type="predicted"/>
<dbReference type="PANTHER" id="PTHR38011:SF11">
    <property type="entry name" value="2,5-DIAMINO-6-RIBOSYLAMINO-4(3H)-PYRIMIDINONE 5'-PHOSPHATE REDUCTASE"/>
    <property type="match status" value="1"/>
</dbReference>
<accession>A0A840W4B3</accession>
<dbReference type="Proteomes" id="UP000579647">
    <property type="component" value="Unassembled WGS sequence"/>
</dbReference>
<protein>
    <submittedName>
        <fullName evidence="1">Dihydrofolate reductase</fullName>
    </submittedName>
</protein>
<evidence type="ECO:0000313" key="1">
    <source>
        <dbReference type="EMBL" id="MBB5491800.1"/>
    </source>
</evidence>
<dbReference type="Gene3D" id="3.40.430.10">
    <property type="entry name" value="Dihydrofolate Reductase, subunit A"/>
    <property type="match status" value="1"/>
</dbReference>
<gene>
    <name evidence="1" type="ORF">HNR07_002937</name>
</gene>
<dbReference type="AlphaFoldDB" id="A0A840W4B3"/>
<dbReference type="InterPro" id="IPR050765">
    <property type="entry name" value="Riboflavin_Biosynth_HTPR"/>
</dbReference>
<reference evidence="1 2" key="1">
    <citation type="submission" date="2020-08" db="EMBL/GenBank/DDBJ databases">
        <title>Sequencing the genomes of 1000 actinobacteria strains.</title>
        <authorList>
            <person name="Klenk H.-P."/>
        </authorList>
    </citation>
    <scope>NUCLEOTIDE SEQUENCE [LARGE SCALE GENOMIC DNA]</scope>
    <source>
        <strain evidence="1 2">DSM 44598</strain>
    </source>
</reference>
<dbReference type="SUPFAM" id="SSF53597">
    <property type="entry name" value="Dihydrofolate reductase-like"/>
    <property type="match status" value="1"/>
</dbReference>